<feature type="compositionally biased region" description="Basic residues" evidence="1">
    <location>
        <begin position="87"/>
        <end position="122"/>
    </location>
</feature>
<name>A0A6J4R9N8_9ACTN</name>
<evidence type="ECO:0000313" key="2">
    <source>
        <dbReference type="EMBL" id="CAA9465234.1"/>
    </source>
</evidence>
<dbReference type="EMBL" id="CADCVH010000094">
    <property type="protein sequence ID" value="CAA9465234.1"/>
    <property type="molecule type" value="Genomic_DNA"/>
</dbReference>
<feature type="non-terminal residue" evidence="2">
    <location>
        <position position="1"/>
    </location>
</feature>
<evidence type="ECO:0000256" key="1">
    <source>
        <dbReference type="SAM" id="MobiDB-lite"/>
    </source>
</evidence>
<feature type="region of interest" description="Disordered" evidence="1">
    <location>
        <begin position="189"/>
        <end position="215"/>
    </location>
</feature>
<accession>A0A6J4R9N8</accession>
<reference evidence="2" key="1">
    <citation type="submission" date="2020-02" db="EMBL/GenBank/DDBJ databases">
        <authorList>
            <person name="Meier V. D."/>
        </authorList>
    </citation>
    <scope>NUCLEOTIDE SEQUENCE</scope>
    <source>
        <strain evidence="2">AVDCRST_MAG02</strain>
    </source>
</reference>
<sequence length="215" mass="24553">EAGPDPGRGSRRGRGFGFLRRDRTGPQRERVDRGRKGPQEAGGRAPRLHGRVRPRGLPALVGRAGVRVERVGRRLRRQGSGLDPGRRGRCRRRGLRRRVRPLARPLHQTHLHRSPRHRHRPPRPPGERLQERGLRVGRGRARALRQRPGQPPLRRGQRQPAEGRQGPRGLEAAEPGHLVLVREALDRRQIRLRPDGQTPRKGGPQRDARDLREEM</sequence>
<organism evidence="2">
    <name type="scientific">uncultured Rubrobacteraceae bacterium</name>
    <dbReference type="NCBI Taxonomy" id="349277"/>
    <lineage>
        <taxon>Bacteria</taxon>
        <taxon>Bacillati</taxon>
        <taxon>Actinomycetota</taxon>
        <taxon>Rubrobacteria</taxon>
        <taxon>Rubrobacterales</taxon>
        <taxon>Rubrobacteraceae</taxon>
        <taxon>environmental samples</taxon>
    </lineage>
</organism>
<proteinExistence type="predicted"/>
<feature type="compositionally biased region" description="Basic and acidic residues" evidence="1">
    <location>
        <begin position="125"/>
        <end position="134"/>
    </location>
</feature>
<feature type="non-terminal residue" evidence="2">
    <location>
        <position position="215"/>
    </location>
</feature>
<dbReference type="AlphaFoldDB" id="A0A6J4R9N8"/>
<feature type="compositionally biased region" description="Basic and acidic residues" evidence="1">
    <location>
        <begin position="204"/>
        <end position="215"/>
    </location>
</feature>
<gene>
    <name evidence="2" type="ORF">AVDCRST_MAG02-3542</name>
</gene>
<feature type="compositionally biased region" description="Basic residues" evidence="1">
    <location>
        <begin position="135"/>
        <end position="145"/>
    </location>
</feature>
<feature type="region of interest" description="Disordered" evidence="1">
    <location>
        <begin position="71"/>
        <end position="177"/>
    </location>
</feature>
<protein>
    <submittedName>
        <fullName evidence="2">Uncharacterized protein</fullName>
    </submittedName>
</protein>
<feature type="compositionally biased region" description="Basic and acidic residues" evidence="1">
    <location>
        <begin position="19"/>
        <end position="38"/>
    </location>
</feature>
<feature type="compositionally biased region" description="Low complexity" evidence="1">
    <location>
        <begin position="146"/>
        <end position="160"/>
    </location>
</feature>
<feature type="region of interest" description="Disordered" evidence="1">
    <location>
        <begin position="1"/>
        <end position="59"/>
    </location>
</feature>